<dbReference type="PROSITE" id="PS50126">
    <property type="entry name" value="S1"/>
    <property type="match status" value="1"/>
</dbReference>
<comment type="subunit">
    <text evidence="7">Monomer. Binds directly to the core enzyme of the DNA-dependent RNA polymerase and to nascent RNA.</text>
</comment>
<evidence type="ECO:0000256" key="4">
    <source>
        <dbReference type="ARBA" id="ARBA00022884"/>
    </source>
</evidence>
<dbReference type="GO" id="GO:0003700">
    <property type="term" value="F:DNA-binding transcription factor activity"/>
    <property type="evidence" value="ECO:0007669"/>
    <property type="project" value="InterPro"/>
</dbReference>
<dbReference type="InterPro" id="IPR009019">
    <property type="entry name" value="KH_sf_prok-type"/>
</dbReference>
<dbReference type="Pfam" id="PF26594">
    <property type="entry name" value="KH_NusA_2nd"/>
    <property type="match status" value="1"/>
</dbReference>
<dbReference type="FunFam" id="3.30.300.20:FF:000002">
    <property type="entry name" value="Transcription termination/antitermination protein NusA"/>
    <property type="match status" value="1"/>
</dbReference>
<dbReference type="GO" id="GO:0003723">
    <property type="term" value="F:RNA binding"/>
    <property type="evidence" value="ECO:0007669"/>
    <property type="project" value="UniProtKB-UniRule"/>
</dbReference>
<dbReference type="SMART" id="SM00322">
    <property type="entry name" value="KH"/>
    <property type="match status" value="2"/>
</dbReference>
<dbReference type="InterPro" id="IPR015946">
    <property type="entry name" value="KH_dom-like_a/b"/>
</dbReference>
<keyword evidence="4 7" id="KW-0694">RNA-binding</keyword>
<dbReference type="SUPFAM" id="SSF69705">
    <property type="entry name" value="Transcription factor NusA, N-terminal domain"/>
    <property type="match status" value="1"/>
</dbReference>
<dbReference type="InterPro" id="IPR010213">
    <property type="entry name" value="TF_NusA"/>
</dbReference>
<evidence type="ECO:0000256" key="7">
    <source>
        <dbReference type="HAMAP-Rule" id="MF_00945"/>
    </source>
</evidence>
<protein>
    <recommendedName>
        <fullName evidence="7">Transcription termination/antitermination protein NusA</fullName>
    </recommendedName>
</protein>
<dbReference type="InterPro" id="IPR003029">
    <property type="entry name" value="S1_domain"/>
</dbReference>
<keyword evidence="3 7" id="KW-0889">Transcription antitermination</keyword>
<dbReference type="InterPro" id="IPR036555">
    <property type="entry name" value="NusA_N_sf"/>
</dbReference>
<dbReference type="Gene3D" id="3.30.1480.10">
    <property type="entry name" value="NusA, N-terminal domain"/>
    <property type="match status" value="1"/>
</dbReference>
<reference evidence="10" key="1">
    <citation type="submission" date="2022-12" db="EMBL/GenBank/DDBJ databases">
        <title>Paraconexibacter alkalitolerans sp. nov. and Baekduia alba sp. nov., isolated from soil and emended description of the genera Paraconexibacter (Chun et al., 2020) and Baekduia (An et al., 2020).</title>
        <authorList>
            <person name="Vieira S."/>
            <person name="Huber K.J."/>
            <person name="Geppert A."/>
            <person name="Wolf J."/>
            <person name="Neumann-Schaal M."/>
            <person name="Muesken M."/>
            <person name="Overmann J."/>
        </authorList>
    </citation>
    <scope>NUCLEOTIDE SEQUENCE</scope>
    <source>
        <strain evidence="10">AEG42_29</strain>
    </source>
</reference>
<dbReference type="CDD" id="cd22529">
    <property type="entry name" value="KH-II_NusA_rpt2"/>
    <property type="match status" value="1"/>
</dbReference>
<dbReference type="InterPro" id="IPR058582">
    <property type="entry name" value="KH_NusA_2nd"/>
</dbReference>
<comment type="subcellular location">
    <subcellularLocation>
        <location evidence="7">Cytoplasm</location>
    </subcellularLocation>
</comment>
<evidence type="ECO:0000256" key="5">
    <source>
        <dbReference type="ARBA" id="ARBA00023015"/>
    </source>
</evidence>
<dbReference type="NCBIfam" id="TIGR01953">
    <property type="entry name" value="NusA"/>
    <property type="match status" value="1"/>
</dbReference>
<evidence type="ECO:0000256" key="1">
    <source>
        <dbReference type="ARBA" id="ARBA00022472"/>
    </source>
</evidence>
<dbReference type="InterPro" id="IPR012340">
    <property type="entry name" value="NA-bd_OB-fold"/>
</dbReference>
<dbReference type="GO" id="GO:0031564">
    <property type="term" value="P:transcription antitermination"/>
    <property type="evidence" value="ECO:0007669"/>
    <property type="project" value="UniProtKB-UniRule"/>
</dbReference>
<dbReference type="Pfam" id="PF08529">
    <property type="entry name" value="NusA_N"/>
    <property type="match status" value="1"/>
</dbReference>
<evidence type="ECO:0000256" key="8">
    <source>
        <dbReference type="SAM" id="MobiDB-lite"/>
    </source>
</evidence>
<dbReference type="SUPFAM" id="SSF54814">
    <property type="entry name" value="Prokaryotic type KH domain (KH-domain type II)"/>
    <property type="match status" value="2"/>
</dbReference>
<dbReference type="HAMAP" id="MF_00945_B">
    <property type="entry name" value="NusA_B"/>
    <property type="match status" value="1"/>
</dbReference>
<evidence type="ECO:0000313" key="10">
    <source>
        <dbReference type="EMBL" id="XAY05763.1"/>
    </source>
</evidence>
<dbReference type="CDD" id="cd02134">
    <property type="entry name" value="KH-II_NusA_rpt1"/>
    <property type="match status" value="1"/>
</dbReference>
<evidence type="ECO:0000256" key="3">
    <source>
        <dbReference type="ARBA" id="ARBA00022814"/>
    </source>
</evidence>
<dbReference type="PANTHER" id="PTHR22648:SF0">
    <property type="entry name" value="TRANSCRIPTION TERMINATION_ANTITERMINATION PROTEIN NUSA"/>
    <property type="match status" value="1"/>
</dbReference>
<dbReference type="Pfam" id="PF13184">
    <property type="entry name" value="KH_NusA_1st"/>
    <property type="match status" value="1"/>
</dbReference>
<comment type="similarity">
    <text evidence="7">Belongs to the NusA family.</text>
</comment>
<evidence type="ECO:0000256" key="6">
    <source>
        <dbReference type="ARBA" id="ARBA00023163"/>
    </source>
</evidence>
<dbReference type="PANTHER" id="PTHR22648">
    <property type="entry name" value="TRANSCRIPTION TERMINATION FACTOR NUSA"/>
    <property type="match status" value="1"/>
</dbReference>
<dbReference type="AlphaFoldDB" id="A0AAU7AVP0"/>
<dbReference type="GO" id="GO:0005829">
    <property type="term" value="C:cytosol"/>
    <property type="evidence" value="ECO:0007669"/>
    <property type="project" value="TreeGrafter"/>
</dbReference>
<dbReference type="SUPFAM" id="SSF50249">
    <property type="entry name" value="Nucleic acid-binding proteins"/>
    <property type="match status" value="1"/>
</dbReference>
<dbReference type="RefSeq" id="WP_354702265.1">
    <property type="nucleotide sequence ID" value="NZ_CP114014.1"/>
</dbReference>
<keyword evidence="6 7" id="KW-0804">Transcription</keyword>
<comment type="function">
    <text evidence="7">Participates in both transcription termination and antitermination.</text>
</comment>
<keyword evidence="1 7" id="KW-0806">Transcription termination</keyword>
<feature type="domain" description="S1 motif" evidence="9">
    <location>
        <begin position="152"/>
        <end position="217"/>
    </location>
</feature>
<sequence length="537" mass="58390">MSREILEAMGALAREKGIAPDKLQHALEDALLSAYKKQPDAAKYAKVQLDAETGDYRVIELIVPDRLEAHMIVETIDENTYLDAETGEFVEPEEVEIGADKFEEYADQIEEQDVTPDDFGRIAAQTAKQVILQRVREAERDMMFEEYRDRVGELVTGIVQQKDARYTLIQLRERVEALLPKSEQVDGERYEHNQRVKAVIKEVSASTKGPSIIVSRRDGELIKKLFELEVPEIADGLVEIANVAREPGYRSKIAVVSHADGVDPVGACVGPRGSRVRMVVSELRGEKIDIIPYNDEPARFVAKALSPARVREVLVDDDARQATVIVPDDQLSLAIGREGQNARLAARLTGWRIDIKSETDFAQSSGEETFEQEQESGRCAAVLSNGRRCPNATEPGTRFCGLSPHQALSVFNTNSVVVLAHLSDEEIDFLNNPAALDEDVTEIVTRVEAQVAEDEAAGALPEDGEVDVDALEAEDAEAAEVPAAGGEPVADAAEAEAAEVAGVEEEAAEVAAELTEEPATGDAIVEDAAPSEPEAAS</sequence>
<feature type="compositionally biased region" description="Acidic residues" evidence="8">
    <location>
        <begin position="493"/>
        <end position="508"/>
    </location>
</feature>
<feature type="region of interest" description="Disordered" evidence="8">
    <location>
        <begin position="477"/>
        <end position="537"/>
    </location>
</feature>
<gene>
    <name evidence="7 10" type="primary">nusA</name>
    <name evidence="10" type="ORF">DSM112329_02621</name>
</gene>
<keyword evidence="2 7" id="KW-0963">Cytoplasm</keyword>
<dbReference type="InterPro" id="IPR004087">
    <property type="entry name" value="KH_dom"/>
</dbReference>
<dbReference type="Gene3D" id="2.40.50.140">
    <property type="entry name" value="Nucleic acid-binding proteins"/>
    <property type="match status" value="1"/>
</dbReference>
<proteinExistence type="inferred from homology"/>
<dbReference type="InterPro" id="IPR013735">
    <property type="entry name" value="TF_NusA_N"/>
</dbReference>
<dbReference type="SMART" id="SM00316">
    <property type="entry name" value="S1"/>
    <property type="match status" value="1"/>
</dbReference>
<keyword evidence="5 7" id="KW-0805">Transcription regulation</keyword>
<dbReference type="KEGG" id="parq:DSM112329_02621"/>
<dbReference type="GO" id="GO:0006353">
    <property type="term" value="P:DNA-templated transcription termination"/>
    <property type="evidence" value="ECO:0007669"/>
    <property type="project" value="UniProtKB-UniRule"/>
</dbReference>
<dbReference type="FunFam" id="3.30.300.20:FF:000005">
    <property type="entry name" value="Transcription termination/antitermination protein NusA"/>
    <property type="match status" value="1"/>
</dbReference>
<dbReference type="EMBL" id="CP114014">
    <property type="protein sequence ID" value="XAY05763.1"/>
    <property type="molecule type" value="Genomic_DNA"/>
</dbReference>
<dbReference type="InterPro" id="IPR025249">
    <property type="entry name" value="TF_NusA_KH_1st"/>
</dbReference>
<dbReference type="Gene3D" id="3.30.300.20">
    <property type="match status" value="2"/>
</dbReference>
<feature type="compositionally biased region" description="Low complexity" evidence="8">
    <location>
        <begin position="479"/>
        <end position="492"/>
    </location>
</feature>
<evidence type="ECO:0000256" key="2">
    <source>
        <dbReference type="ARBA" id="ARBA00022490"/>
    </source>
</evidence>
<accession>A0AAU7AVP0</accession>
<feature type="compositionally biased region" description="Low complexity" evidence="8">
    <location>
        <begin position="528"/>
        <end position="537"/>
    </location>
</feature>
<dbReference type="CDD" id="cd04455">
    <property type="entry name" value="S1_NusA"/>
    <property type="match status" value="1"/>
</dbReference>
<organism evidence="10">
    <name type="scientific">Paraconexibacter sp. AEG42_29</name>
    <dbReference type="NCBI Taxonomy" id="2997339"/>
    <lineage>
        <taxon>Bacteria</taxon>
        <taxon>Bacillati</taxon>
        <taxon>Actinomycetota</taxon>
        <taxon>Thermoleophilia</taxon>
        <taxon>Solirubrobacterales</taxon>
        <taxon>Paraconexibacteraceae</taxon>
        <taxon>Paraconexibacter</taxon>
    </lineage>
</organism>
<name>A0AAU7AVP0_9ACTN</name>
<dbReference type="InterPro" id="IPR030842">
    <property type="entry name" value="TF_NusA_bacterial"/>
</dbReference>
<evidence type="ECO:0000259" key="9">
    <source>
        <dbReference type="PROSITE" id="PS50126"/>
    </source>
</evidence>
<dbReference type="PROSITE" id="PS50084">
    <property type="entry name" value="KH_TYPE_1"/>
    <property type="match status" value="1"/>
</dbReference>